<comment type="caution">
    <text evidence="12">The sequence shown here is derived from an EMBL/GenBank/DDBJ whole genome shotgun (WGS) entry which is preliminary data.</text>
</comment>
<evidence type="ECO:0000259" key="11">
    <source>
        <dbReference type="Pfam" id="PF01467"/>
    </source>
</evidence>
<evidence type="ECO:0000313" key="12">
    <source>
        <dbReference type="EMBL" id="PRX41197.1"/>
    </source>
</evidence>
<evidence type="ECO:0000256" key="4">
    <source>
        <dbReference type="ARBA" id="ARBA00022679"/>
    </source>
</evidence>
<keyword evidence="13" id="KW-1185">Reference proteome</keyword>
<reference evidence="12 13" key="1">
    <citation type="submission" date="2018-03" db="EMBL/GenBank/DDBJ databases">
        <title>Genomic Encyclopedia of Archaeal and Bacterial Type Strains, Phase II (KMG-II): from individual species to whole genera.</title>
        <authorList>
            <person name="Goeker M."/>
        </authorList>
    </citation>
    <scope>NUCLEOTIDE SEQUENCE [LARGE SCALE GENOMIC DNA]</scope>
    <source>
        <strain evidence="12 13">DSM 44946</strain>
    </source>
</reference>
<evidence type="ECO:0000313" key="13">
    <source>
        <dbReference type="Proteomes" id="UP000237797"/>
    </source>
</evidence>
<evidence type="ECO:0000256" key="2">
    <source>
        <dbReference type="ARBA" id="ARBA00005019"/>
    </source>
</evidence>
<evidence type="ECO:0000256" key="6">
    <source>
        <dbReference type="ARBA" id="ARBA00022741"/>
    </source>
</evidence>
<evidence type="ECO:0000256" key="1">
    <source>
        <dbReference type="ARBA" id="ARBA00002324"/>
    </source>
</evidence>
<dbReference type="HAMAP" id="MF_00244">
    <property type="entry name" value="NaMN_adenylyltr"/>
    <property type="match status" value="1"/>
</dbReference>
<evidence type="ECO:0000256" key="7">
    <source>
        <dbReference type="ARBA" id="ARBA00022840"/>
    </source>
</evidence>
<evidence type="ECO:0000256" key="8">
    <source>
        <dbReference type="ARBA" id="ARBA00023027"/>
    </source>
</evidence>
<comment type="catalytic activity">
    <reaction evidence="9 10">
        <text>nicotinate beta-D-ribonucleotide + ATP + H(+) = deamido-NAD(+) + diphosphate</text>
        <dbReference type="Rhea" id="RHEA:22860"/>
        <dbReference type="ChEBI" id="CHEBI:15378"/>
        <dbReference type="ChEBI" id="CHEBI:30616"/>
        <dbReference type="ChEBI" id="CHEBI:33019"/>
        <dbReference type="ChEBI" id="CHEBI:57502"/>
        <dbReference type="ChEBI" id="CHEBI:58437"/>
        <dbReference type="EC" id="2.7.7.18"/>
    </reaction>
</comment>
<feature type="domain" description="Cytidyltransferase-like" evidence="11">
    <location>
        <begin position="13"/>
        <end position="174"/>
    </location>
</feature>
<comment type="function">
    <text evidence="1 10">Catalyzes the reversible adenylation of nicotinate mononucleotide (NaMN) to nicotinic acid adenine dinucleotide (NaAD).</text>
</comment>
<dbReference type="GO" id="GO:0005524">
    <property type="term" value="F:ATP binding"/>
    <property type="evidence" value="ECO:0007669"/>
    <property type="project" value="UniProtKB-KW"/>
</dbReference>
<organism evidence="12 13">
    <name type="scientific">Planifilum fimeticola</name>
    <dbReference type="NCBI Taxonomy" id="201975"/>
    <lineage>
        <taxon>Bacteria</taxon>
        <taxon>Bacillati</taxon>
        <taxon>Bacillota</taxon>
        <taxon>Bacilli</taxon>
        <taxon>Bacillales</taxon>
        <taxon>Thermoactinomycetaceae</taxon>
        <taxon>Planifilum</taxon>
    </lineage>
</organism>
<protein>
    <recommendedName>
        <fullName evidence="10">Probable nicotinate-nucleotide adenylyltransferase</fullName>
        <ecNumber evidence="10">2.7.7.18</ecNumber>
    </recommendedName>
    <alternativeName>
        <fullName evidence="10">Deamido-NAD(+) diphosphorylase</fullName>
    </alternativeName>
    <alternativeName>
        <fullName evidence="10">Deamido-NAD(+) pyrophosphorylase</fullName>
    </alternativeName>
    <alternativeName>
        <fullName evidence="10">Nicotinate mononucleotide adenylyltransferase</fullName>
        <shortName evidence="10">NaMN adenylyltransferase</shortName>
    </alternativeName>
</protein>
<dbReference type="NCBIfam" id="TIGR00482">
    <property type="entry name" value="nicotinate (nicotinamide) nucleotide adenylyltransferase"/>
    <property type="match status" value="1"/>
</dbReference>
<keyword evidence="7 10" id="KW-0067">ATP-binding</keyword>
<dbReference type="PANTHER" id="PTHR39321">
    <property type="entry name" value="NICOTINATE-NUCLEOTIDE ADENYLYLTRANSFERASE-RELATED"/>
    <property type="match status" value="1"/>
</dbReference>
<dbReference type="InterPro" id="IPR004821">
    <property type="entry name" value="Cyt_trans-like"/>
</dbReference>
<evidence type="ECO:0000256" key="10">
    <source>
        <dbReference type="HAMAP-Rule" id="MF_00244"/>
    </source>
</evidence>
<dbReference type="UniPathway" id="UPA00253">
    <property type="reaction ID" value="UER00332"/>
</dbReference>
<dbReference type="NCBIfam" id="NF000840">
    <property type="entry name" value="PRK00071.1-3"/>
    <property type="match status" value="1"/>
</dbReference>
<dbReference type="EC" id="2.7.7.18" evidence="10"/>
<sequence length="203" mass="23053">MSRERGMNMRIGIFGGTFDPIHMGHLLVAEQAREAGGLDEVWFIPNAEPPHKEAPVSAPHHRERMVELAIADHPRFRLSRVELVRPGPSYTVDTVKDLKKAYPQTHFFLIVGADMMNDLPRWYKIEEILQVVQVIGHLRPGVAAGDLPPFIASRLTLVEDAVTLDLSSTDIRKRAAAGKSIRYLVPEKVRRYIEENRLYENKP</sequence>
<accession>A0A2T0LG32</accession>
<dbReference type="NCBIfam" id="NF000841">
    <property type="entry name" value="PRK00071.1-4"/>
    <property type="match status" value="1"/>
</dbReference>
<evidence type="ECO:0000256" key="3">
    <source>
        <dbReference type="ARBA" id="ARBA00022642"/>
    </source>
</evidence>
<dbReference type="Gene3D" id="3.40.50.620">
    <property type="entry name" value="HUPs"/>
    <property type="match status" value="1"/>
</dbReference>
<dbReference type="InterPro" id="IPR005248">
    <property type="entry name" value="NadD/NMNAT"/>
</dbReference>
<evidence type="ECO:0000256" key="5">
    <source>
        <dbReference type="ARBA" id="ARBA00022695"/>
    </source>
</evidence>
<dbReference type="GO" id="GO:0009435">
    <property type="term" value="P:NAD+ biosynthetic process"/>
    <property type="evidence" value="ECO:0007669"/>
    <property type="project" value="UniProtKB-UniRule"/>
</dbReference>
<dbReference type="Proteomes" id="UP000237797">
    <property type="component" value="Unassembled WGS sequence"/>
</dbReference>
<name>A0A2T0LG32_9BACL</name>
<dbReference type="PANTHER" id="PTHR39321:SF3">
    <property type="entry name" value="PHOSPHOPANTETHEINE ADENYLYLTRANSFERASE"/>
    <property type="match status" value="1"/>
</dbReference>
<dbReference type="AlphaFoldDB" id="A0A2T0LG32"/>
<dbReference type="NCBIfam" id="TIGR00125">
    <property type="entry name" value="cyt_tran_rel"/>
    <property type="match status" value="1"/>
</dbReference>
<gene>
    <name evidence="10" type="primary">nadD</name>
    <name evidence="12" type="ORF">CLV97_108130</name>
</gene>
<keyword evidence="6 10" id="KW-0547">Nucleotide-binding</keyword>
<keyword evidence="3 10" id="KW-0662">Pyridine nucleotide biosynthesis</keyword>
<proteinExistence type="inferred from homology"/>
<keyword evidence="8 10" id="KW-0520">NAD</keyword>
<dbReference type="InterPro" id="IPR014729">
    <property type="entry name" value="Rossmann-like_a/b/a_fold"/>
</dbReference>
<comment type="pathway">
    <text evidence="2 10">Cofactor biosynthesis; NAD(+) biosynthesis; deamido-NAD(+) from nicotinate D-ribonucleotide: step 1/1.</text>
</comment>
<dbReference type="SUPFAM" id="SSF52374">
    <property type="entry name" value="Nucleotidylyl transferase"/>
    <property type="match status" value="1"/>
</dbReference>
<evidence type="ECO:0000256" key="9">
    <source>
        <dbReference type="ARBA" id="ARBA00048721"/>
    </source>
</evidence>
<keyword evidence="4 10" id="KW-0808">Transferase</keyword>
<dbReference type="Pfam" id="PF01467">
    <property type="entry name" value="CTP_transf_like"/>
    <property type="match status" value="1"/>
</dbReference>
<keyword evidence="5 10" id="KW-0548">Nucleotidyltransferase</keyword>
<dbReference type="GO" id="GO:0004515">
    <property type="term" value="F:nicotinate-nucleotide adenylyltransferase activity"/>
    <property type="evidence" value="ECO:0007669"/>
    <property type="project" value="UniProtKB-UniRule"/>
</dbReference>
<comment type="similarity">
    <text evidence="10">Belongs to the NadD family.</text>
</comment>
<dbReference type="CDD" id="cd02165">
    <property type="entry name" value="NMNAT"/>
    <property type="match status" value="1"/>
</dbReference>
<dbReference type="EMBL" id="PVNE01000008">
    <property type="protein sequence ID" value="PRX41197.1"/>
    <property type="molecule type" value="Genomic_DNA"/>
</dbReference>